<dbReference type="RefSeq" id="XP_060328369.1">
    <property type="nucleotide sequence ID" value="XM_060477748.1"/>
</dbReference>
<evidence type="ECO:0000256" key="1">
    <source>
        <dbReference type="SAM" id="MobiDB-lite"/>
    </source>
</evidence>
<protein>
    <submittedName>
        <fullName evidence="2">Uncharacterized protein</fullName>
    </submittedName>
</protein>
<sequence length="198" mass="22879">MANAEELVNEYESRLQRIRWEIDNKGRTVGIDNKIPTNIMAKYHEPDTPCLTDIQTTYSSECSNPRHSDTQQDSYPSSKNSTPTEKITAIDVPKKPEVQYKLNDWIDTLIKAKGGDSRSRAPRQQEENEISKLHFLPTQEEENLEEEINLQNLQHIHKNWDSDGEDDDNIPSFYSESKQLTSDDDEWESEDSFGTNKS</sequence>
<comment type="caution">
    <text evidence="2">The sequence shown here is derived from an EMBL/GenBank/DDBJ whole genome shotgun (WGS) entry which is preliminary data.</text>
</comment>
<name>A0AA39K3M7_ARMTA</name>
<dbReference type="GeneID" id="85361296"/>
<dbReference type="AlphaFoldDB" id="A0AA39K3M7"/>
<gene>
    <name evidence="2" type="ORF">EV420DRAFT_1645201</name>
</gene>
<reference evidence="2" key="1">
    <citation type="submission" date="2023-06" db="EMBL/GenBank/DDBJ databases">
        <authorList>
            <consortium name="Lawrence Berkeley National Laboratory"/>
            <person name="Ahrendt S."/>
            <person name="Sahu N."/>
            <person name="Indic B."/>
            <person name="Wong-Bajracharya J."/>
            <person name="Merenyi Z."/>
            <person name="Ke H.-M."/>
            <person name="Monk M."/>
            <person name="Kocsube S."/>
            <person name="Drula E."/>
            <person name="Lipzen A."/>
            <person name="Balint B."/>
            <person name="Henrissat B."/>
            <person name="Andreopoulos B."/>
            <person name="Martin F.M."/>
            <person name="Harder C.B."/>
            <person name="Rigling D."/>
            <person name="Ford K.L."/>
            <person name="Foster G.D."/>
            <person name="Pangilinan J."/>
            <person name="Papanicolaou A."/>
            <person name="Barry K."/>
            <person name="LaButti K."/>
            <person name="Viragh M."/>
            <person name="Koriabine M."/>
            <person name="Yan M."/>
            <person name="Riley R."/>
            <person name="Champramary S."/>
            <person name="Plett K.L."/>
            <person name="Tsai I.J."/>
            <person name="Slot J."/>
            <person name="Sipos G."/>
            <person name="Plett J."/>
            <person name="Nagy L.G."/>
            <person name="Grigoriev I.V."/>
        </authorList>
    </citation>
    <scope>NUCLEOTIDE SEQUENCE</scope>
    <source>
        <strain evidence="2">CCBAS 213</strain>
    </source>
</reference>
<dbReference type="Proteomes" id="UP001175211">
    <property type="component" value="Unassembled WGS sequence"/>
</dbReference>
<accession>A0AA39K3M7</accession>
<feature type="region of interest" description="Disordered" evidence="1">
    <location>
        <begin position="158"/>
        <end position="198"/>
    </location>
</feature>
<feature type="region of interest" description="Disordered" evidence="1">
    <location>
        <begin position="58"/>
        <end position="86"/>
    </location>
</feature>
<dbReference type="EMBL" id="JAUEPS010000028">
    <property type="protein sequence ID" value="KAK0453981.1"/>
    <property type="molecule type" value="Genomic_DNA"/>
</dbReference>
<organism evidence="2 3">
    <name type="scientific">Armillaria tabescens</name>
    <name type="common">Ringless honey mushroom</name>
    <name type="synonym">Agaricus tabescens</name>
    <dbReference type="NCBI Taxonomy" id="1929756"/>
    <lineage>
        <taxon>Eukaryota</taxon>
        <taxon>Fungi</taxon>
        <taxon>Dikarya</taxon>
        <taxon>Basidiomycota</taxon>
        <taxon>Agaricomycotina</taxon>
        <taxon>Agaricomycetes</taxon>
        <taxon>Agaricomycetidae</taxon>
        <taxon>Agaricales</taxon>
        <taxon>Marasmiineae</taxon>
        <taxon>Physalacriaceae</taxon>
        <taxon>Desarmillaria</taxon>
    </lineage>
</organism>
<evidence type="ECO:0000313" key="3">
    <source>
        <dbReference type="Proteomes" id="UP001175211"/>
    </source>
</evidence>
<proteinExistence type="predicted"/>
<feature type="compositionally biased region" description="Acidic residues" evidence="1">
    <location>
        <begin position="182"/>
        <end position="191"/>
    </location>
</feature>
<evidence type="ECO:0000313" key="2">
    <source>
        <dbReference type="EMBL" id="KAK0453981.1"/>
    </source>
</evidence>
<keyword evidence="3" id="KW-1185">Reference proteome</keyword>
<feature type="compositionally biased region" description="Polar residues" evidence="1">
    <location>
        <begin position="71"/>
        <end position="85"/>
    </location>
</feature>